<comment type="similarity">
    <text evidence="2">Belongs to the glycosyltransferase 2 family.</text>
</comment>
<dbReference type="InterPro" id="IPR029044">
    <property type="entry name" value="Nucleotide-diphossugar_trans"/>
</dbReference>
<comment type="pathway">
    <text evidence="1">Cell wall biogenesis; cell wall polysaccharide biosynthesis.</text>
</comment>
<dbReference type="PANTHER" id="PTHR43179:SF12">
    <property type="entry name" value="GALACTOFURANOSYLTRANSFERASE GLFT2"/>
    <property type="match status" value="1"/>
</dbReference>
<protein>
    <recommendedName>
        <fullName evidence="5">Glycosyltransferase 2-like domain-containing protein</fullName>
    </recommendedName>
</protein>
<dbReference type="PANTHER" id="PTHR43179">
    <property type="entry name" value="RHAMNOSYLTRANSFERASE WBBL"/>
    <property type="match status" value="1"/>
</dbReference>
<dbReference type="KEGG" id="kyr:CVV65_10145"/>
<dbReference type="InterPro" id="IPR001173">
    <property type="entry name" value="Glyco_trans_2-like"/>
</dbReference>
<evidence type="ECO:0000256" key="1">
    <source>
        <dbReference type="ARBA" id="ARBA00004776"/>
    </source>
</evidence>
<dbReference type="Gene3D" id="3.90.550.10">
    <property type="entry name" value="Spore Coat Polysaccharide Biosynthesis Protein SpsA, Chain A"/>
    <property type="match status" value="1"/>
</dbReference>
<evidence type="ECO:0000256" key="2">
    <source>
        <dbReference type="ARBA" id="ARBA00006739"/>
    </source>
</evidence>
<dbReference type="AlphaFoldDB" id="A0A2K8N7B2"/>
<accession>A0A2K8N7B2</accession>
<evidence type="ECO:0000259" key="5">
    <source>
        <dbReference type="Pfam" id="PF00535"/>
    </source>
</evidence>
<keyword evidence="7" id="KW-1185">Reference proteome</keyword>
<dbReference type="GO" id="GO:0016757">
    <property type="term" value="F:glycosyltransferase activity"/>
    <property type="evidence" value="ECO:0007669"/>
    <property type="project" value="UniProtKB-KW"/>
</dbReference>
<proteinExistence type="inferred from homology"/>
<organism evidence="6 7">
    <name type="scientific">Kyrpidia spormannii</name>
    <dbReference type="NCBI Taxonomy" id="2055160"/>
    <lineage>
        <taxon>Bacteria</taxon>
        <taxon>Bacillati</taxon>
        <taxon>Bacillota</taxon>
        <taxon>Bacilli</taxon>
        <taxon>Bacillales</taxon>
        <taxon>Alicyclobacillaceae</taxon>
        <taxon>Kyrpidia</taxon>
    </lineage>
</organism>
<name>A0A2K8N7B2_9BACL</name>
<dbReference type="Proteomes" id="UP000231932">
    <property type="component" value="Chromosome"/>
</dbReference>
<keyword evidence="3" id="KW-0328">Glycosyltransferase</keyword>
<dbReference type="SUPFAM" id="SSF53448">
    <property type="entry name" value="Nucleotide-diphospho-sugar transferases"/>
    <property type="match status" value="1"/>
</dbReference>
<sequence length="353" mass="38968">MFLDLAVSVGVFLTHGISRLIYYPVPYLPTGGVAVDPEVSIILPARNERDHLEQTVRSIWGARSGVTYEVIVVEDGSTDTTPEIADSLAHAALPRELAQRSPEGSKVPVPHAHESPPAAGLNVIHTGGLGAARARNVGAEAARGRILVFCDAHVFVEDGWLDELVQLLRSGDWDAVCPGIAAHDRTDLAGFGQSLSGSGEIRWLPKPEQPQAVPILPGACIAVSSEVFRQVGGFDDGFRTWGFEDIEWSLRMWLMGCRLGTTPNTVVRHVFRKVHPYAVPSYDYYYNLARMALSHFSGPRLARLLRGLSTHPMRFDLLVEVLSHQTLERRQELFNARVHSDEWLVQTFALPLE</sequence>
<dbReference type="EMBL" id="CP024955">
    <property type="protein sequence ID" value="ATY85241.1"/>
    <property type="molecule type" value="Genomic_DNA"/>
</dbReference>
<evidence type="ECO:0000256" key="3">
    <source>
        <dbReference type="ARBA" id="ARBA00022676"/>
    </source>
</evidence>
<feature type="domain" description="Glycosyltransferase 2-like" evidence="5">
    <location>
        <begin position="40"/>
        <end position="229"/>
    </location>
</feature>
<dbReference type="Pfam" id="PF00535">
    <property type="entry name" value="Glycos_transf_2"/>
    <property type="match status" value="1"/>
</dbReference>
<gene>
    <name evidence="6" type="ORF">CVV65_10145</name>
</gene>
<evidence type="ECO:0000313" key="6">
    <source>
        <dbReference type="EMBL" id="ATY85241.1"/>
    </source>
</evidence>
<reference evidence="7" key="1">
    <citation type="submission" date="2017-11" db="EMBL/GenBank/DDBJ databases">
        <title>Complete Genome Sequence of Kyrpidia sp. Strain EA-1, a thermophilic, hydrogen-oxidizing Bacterium, isolated from the Azores.</title>
        <authorList>
            <person name="Reiner J.E."/>
            <person name="Lapp C.J."/>
            <person name="Bunk B."/>
            <person name="Gescher J."/>
        </authorList>
    </citation>
    <scope>NUCLEOTIDE SEQUENCE [LARGE SCALE GENOMIC DNA]</scope>
    <source>
        <strain evidence="7">EA-1</strain>
    </source>
</reference>
<evidence type="ECO:0000313" key="7">
    <source>
        <dbReference type="Proteomes" id="UP000231932"/>
    </source>
</evidence>
<evidence type="ECO:0000256" key="4">
    <source>
        <dbReference type="ARBA" id="ARBA00022679"/>
    </source>
</evidence>
<keyword evidence="4" id="KW-0808">Transferase</keyword>